<evidence type="ECO:0000256" key="1">
    <source>
        <dbReference type="ARBA" id="ARBA00009347"/>
    </source>
</evidence>
<dbReference type="STRING" id="367110.Q7S7T6"/>
<comment type="similarity">
    <text evidence="1">Belongs to the acyl-CoA dehydrogenase family.</text>
</comment>
<dbReference type="OrthoDB" id="10251155at2759"/>
<dbReference type="OMA" id="FQGAMFM"/>
<evidence type="ECO:0000259" key="5">
    <source>
        <dbReference type="Pfam" id="PF00441"/>
    </source>
</evidence>
<dbReference type="SUPFAM" id="SSF56645">
    <property type="entry name" value="Acyl-CoA dehydrogenase NM domain-like"/>
    <property type="match status" value="1"/>
</dbReference>
<keyword evidence="3" id="KW-0274">FAD</keyword>
<feature type="compositionally biased region" description="Pro residues" evidence="4">
    <location>
        <begin position="450"/>
        <end position="464"/>
    </location>
</feature>
<dbReference type="PaxDb" id="5141-EFNCRP00000003815"/>
<keyword evidence="8" id="KW-1185">Reference proteome</keyword>
<dbReference type="SUPFAM" id="SSF47203">
    <property type="entry name" value="Acyl-CoA dehydrogenase C-terminal domain-like"/>
    <property type="match status" value="1"/>
</dbReference>
<dbReference type="InterPro" id="IPR041504">
    <property type="entry name" value="AidB_N"/>
</dbReference>
<dbReference type="KEGG" id="ncr:NCU04231"/>
<dbReference type="Gene3D" id="2.40.110.20">
    <property type="match status" value="1"/>
</dbReference>
<protein>
    <recommendedName>
        <fullName evidence="9">Acyl-CoA dehydrogenase</fullName>
    </recommendedName>
</protein>
<dbReference type="GeneID" id="3877370"/>
<evidence type="ECO:0000256" key="2">
    <source>
        <dbReference type="ARBA" id="ARBA00022630"/>
    </source>
</evidence>
<dbReference type="SMR" id="Q7S7T6"/>
<reference evidence="7 8" key="1">
    <citation type="journal article" date="2003" name="Nature">
        <title>The genome sequence of the filamentous fungus Neurospora crassa.</title>
        <authorList>
            <person name="Galagan J.E."/>
            <person name="Calvo S.E."/>
            <person name="Borkovich K.A."/>
            <person name="Selker E.U."/>
            <person name="Read N.D."/>
            <person name="Jaffe D."/>
            <person name="FitzHugh W."/>
            <person name="Ma L.J."/>
            <person name="Smirnov S."/>
            <person name="Purcell S."/>
            <person name="Rehman B."/>
            <person name="Elkins T."/>
            <person name="Engels R."/>
            <person name="Wang S."/>
            <person name="Nielsen C.B."/>
            <person name="Butler J."/>
            <person name="Endrizzi M."/>
            <person name="Qui D."/>
            <person name="Ianakiev P."/>
            <person name="Bell-Pedersen D."/>
            <person name="Nelson M.A."/>
            <person name="Werner-Washburne M."/>
            <person name="Selitrennikoff C.P."/>
            <person name="Kinsey J.A."/>
            <person name="Braun E.L."/>
            <person name="Zelter A."/>
            <person name="Schulte U."/>
            <person name="Kothe G.O."/>
            <person name="Jedd G."/>
            <person name="Mewes W."/>
            <person name="Staben C."/>
            <person name="Marcotte E."/>
            <person name="Greenberg D."/>
            <person name="Roy A."/>
            <person name="Foley K."/>
            <person name="Naylor J."/>
            <person name="Stange-Thomann N."/>
            <person name="Barrett R."/>
            <person name="Gnerre S."/>
            <person name="Kamal M."/>
            <person name="Kamvysselis M."/>
            <person name="Mauceli E."/>
            <person name="Bielke C."/>
            <person name="Rudd S."/>
            <person name="Frishman D."/>
            <person name="Krystofova S."/>
            <person name="Rasmussen C."/>
            <person name="Metzenberg R.L."/>
            <person name="Perkins D.D."/>
            <person name="Kroken S."/>
            <person name="Cogoni C."/>
            <person name="Macino G."/>
            <person name="Catcheside D."/>
            <person name="Li W."/>
            <person name="Pratt R.J."/>
            <person name="Osmani S.A."/>
            <person name="DeSouza C.P."/>
            <person name="Glass L."/>
            <person name="Orbach M.J."/>
            <person name="Berglund J.A."/>
            <person name="Voelker R."/>
            <person name="Yarden O."/>
            <person name="Plamann M."/>
            <person name="Seiler S."/>
            <person name="Dunlap J."/>
            <person name="Radford A."/>
            <person name="Aramayo R."/>
            <person name="Natvig D.O."/>
            <person name="Alex L.A."/>
            <person name="Mannhaupt G."/>
            <person name="Ebbole D.J."/>
            <person name="Freitag M."/>
            <person name="Paulsen I."/>
            <person name="Sachs M.S."/>
            <person name="Lander E.S."/>
            <person name="Nusbaum C."/>
            <person name="Birren B."/>
        </authorList>
    </citation>
    <scope>NUCLEOTIDE SEQUENCE [LARGE SCALE GENOMIC DNA]</scope>
    <source>
        <strain evidence="8">ATCC 24698 / 74-OR23-1A / CBS 708.71 / DSM 1257 / FGSC 987</strain>
    </source>
</reference>
<dbReference type="InterPro" id="IPR009075">
    <property type="entry name" value="AcylCo_DH/oxidase_C"/>
</dbReference>
<keyword evidence="2" id="KW-0285">Flavoprotein</keyword>
<accession>Q7S7T6</accession>
<dbReference type="Pfam" id="PF00441">
    <property type="entry name" value="Acyl-CoA_dh_1"/>
    <property type="match status" value="1"/>
</dbReference>
<organism evidence="7 8">
    <name type="scientific">Neurospora crassa (strain ATCC 24698 / 74-OR23-1A / CBS 708.71 / DSM 1257 / FGSC 987)</name>
    <dbReference type="NCBI Taxonomy" id="367110"/>
    <lineage>
        <taxon>Eukaryota</taxon>
        <taxon>Fungi</taxon>
        <taxon>Dikarya</taxon>
        <taxon>Ascomycota</taxon>
        <taxon>Pezizomycotina</taxon>
        <taxon>Sordariomycetes</taxon>
        <taxon>Sordariomycetidae</taxon>
        <taxon>Sordariales</taxon>
        <taxon>Sordariaceae</taxon>
        <taxon>Neurospora</taxon>
    </lineage>
</organism>
<evidence type="ECO:0000313" key="7">
    <source>
        <dbReference type="EMBL" id="EAA31986.2"/>
    </source>
</evidence>
<dbReference type="InterPro" id="IPR009100">
    <property type="entry name" value="AcylCoA_DH/oxidase_NM_dom_sf"/>
</dbReference>
<dbReference type="InterPro" id="IPR052904">
    <property type="entry name" value="Acyl-CoA_dehydrogenase-like"/>
</dbReference>
<dbReference type="EMBL" id="CM002240">
    <property type="protein sequence ID" value="EAA31986.2"/>
    <property type="molecule type" value="Genomic_DNA"/>
</dbReference>
<proteinExistence type="inferred from homology"/>
<evidence type="ECO:0008006" key="9">
    <source>
        <dbReference type="Google" id="ProtNLM"/>
    </source>
</evidence>
<dbReference type="AlphaFoldDB" id="Q7S7T6"/>
<sequence length="697" mass="75949">MEPSSANTGFIQQQPIIKNQFHEDVSLQRIAKLYLPPSLLEKVTPEISRLGDAVLSQQIFDWITDAERNTPYLRGSGRDAFGRPKQELIVTEGWRKLQEFGFANGVVAINYDSTSSPSPNGPYSRLIQFIRCHLWEASCANTMCPAAMQDGAARLLQRHLTTPPLAANLSETERSVFQNAYDHLTSRDPAYTWTSGQWMTERTGGSDVSQTETVATYSPFPAGRQQPVPLACKEENMPLGPWSISGFKWFSSATDSQMTILLAKTRPGMGVSAFFAPMRRWNPELVSPTCTGPGATGGTELNGVTISRLKSKFGTVSLPTAELELKDMRGWLIGKEGEGIKEISTILNITRAHTTVSSMGYLGRGIGVAKAYALVREAAGVGKGRRLPLYKHPLHMRTLADLTAEYHGLMLLTFYTLYILGLDEHLSSPSMSSPSMSSPSVSSPSLSSPISPPPPLHPLTPPTTDPNLVPPLLRTLSSLHKSFVCHTTIPLSFSCMESLGGVGYLLNSDSEHLNLSRLFRDACVGAIWEGTTDVLASDTLRALKQPAVEALGWLVETGLAASLEGTDQKEKEEGKEQKAEGERIRKCWDGLKRRIEKGKKEELVSGARGLTHRLAEVVIAVLWVVDARVRPGREVERMKRRWMAKHGFGPSGGGDGEEEDVKVEGDDGLELDLAIVYGEGGPKGVVEGGSVPGVSKL</sequence>
<gene>
    <name evidence="7" type="ORF">NCU04231</name>
</gene>
<dbReference type="Proteomes" id="UP000001805">
    <property type="component" value="Chromosome 2, Linkage Group V"/>
</dbReference>
<dbReference type="HOGENOM" id="CLU_016513_1_1_1"/>
<dbReference type="PANTHER" id="PTHR42707">
    <property type="entry name" value="ACYL-COA DEHYDROGENASE"/>
    <property type="match status" value="1"/>
</dbReference>
<name>Q7S7T6_NEUCR</name>
<dbReference type="InterPro" id="IPR036250">
    <property type="entry name" value="AcylCo_DH-like_C"/>
</dbReference>
<dbReference type="VEuPathDB" id="FungiDB:NCU04231"/>
<evidence type="ECO:0000256" key="4">
    <source>
        <dbReference type="SAM" id="MobiDB-lite"/>
    </source>
</evidence>
<dbReference type="GO" id="GO:0003995">
    <property type="term" value="F:acyl-CoA dehydrogenase activity"/>
    <property type="evidence" value="ECO:0000318"/>
    <property type="project" value="GO_Central"/>
</dbReference>
<dbReference type="Gene3D" id="1.20.140.10">
    <property type="entry name" value="Butyryl-CoA Dehydrogenase, subunit A, domain 3"/>
    <property type="match status" value="1"/>
</dbReference>
<feature type="region of interest" description="Disordered" evidence="4">
    <location>
        <begin position="431"/>
        <end position="465"/>
    </location>
</feature>
<evidence type="ECO:0000256" key="3">
    <source>
        <dbReference type="ARBA" id="ARBA00022827"/>
    </source>
</evidence>
<dbReference type="RefSeq" id="XP_961222.2">
    <property type="nucleotide sequence ID" value="XM_956129.2"/>
</dbReference>
<evidence type="ECO:0000259" key="6">
    <source>
        <dbReference type="Pfam" id="PF18158"/>
    </source>
</evidence>
<feature type="domain" description="Adaptive response protein AidB N-terminal" evidence="6">
    <location>
        <begin position="19"/>
        <end position="167"/>
    </location>
</feature>
<evidence type="ECO:0000313" key="8">
    <source>
        <dbReference type="Proteomes" id="UP000001805"/>
    </source>
</evidence>
<dbReference type="InParanoid" id="Q7S7T6"/>
<feature type="domain" description="Acyl-CoA dehydrogenase/oxidase C-terminal" evidence="5">
    <location>
        <begin position="476"/>
        <end position="542"/>
    </location>
</feature>
<dbReference type="Pfam" id="PF18158">
    <property type="entry name" value="AidB_N"/>
    <property type="match status" value="1"/>
</dbReference>
<feature type="compositionally biased region" description="Low complexity" evidence="4">
    <location>
        <begin position="431"/>
        <end position="449"/>
    </location>
</feature>
<dbReference type="PANTHER" id="PTHR42707:SF2">
    <property type="entry name" value="ACD11 DEHYDROGENASE"/>
    <property type="match status" value="1"/>
</dbReference>